<evidence type="ECO:0000256" key="1">
    <source>
        <dbReference type="SAM" id="MobiDB-lite"/>
    </source>
</evidence>
<organism evidence="2 3">
    <name type="scientific">Nepenthes gracilis</name>
    <name type="common">Slender pitcher plant</name>
    <dbReference type="NCBI Taxonomy" id="150966"/>
    <lineage>
        <taxon>Eukaryota</taxon>
        <taxon>Viridiplantae</taxon>
        <taxon>Streptophyta</taxon>
        <taxon>Embryophyta</taxon>
        <taxon>Tracheophyta</taxon>
        <taxon>Spermatophyta</taxon>
        <taxon>Magnoliopsida</taxon>
        <taxon>eudicotyledons</taxon>
        <taxon>Gunneridae</taxon>
        <taxon>Pentapetalae</taxon>
        <taxon>Caryophyllales</taxon>
        <taxon>Nepenthaceae</taxon>
        <taxon>Nepenthes</taxon>
    </lineage>
</organism>
<feature type="region of interest" description="Disordered" evidence="1">
    <location>
        <begin position="1"/>
        <end position="42"/>
    </location>
</feature>
<feature type="region of interest" description="Disordered" evidence="1">
    <location>
        <begin position="79"/>
        <end position="189"/>
    </location>
</feature>
<reference evidence="2" key="1">
    <citation type="submission" date="2023-05" db="EMBL/GenBank/DDBJ databases">
        <title>Nepenthes gracilis genome sequencing.</title>
        <authorList>
            <person name="Fukushima K."/>
        </authorList>
    </citation>
    <scope>NUCLEOTIDE SEQUENCE</scope>
    <source>
        <strain evidence="2">SING2019-196</strain>
    </source>
</reference>
<protein>
    <recommendedName>
        <fullName evidence="4">M-phase phosphoprotein 6</fullName>
    </recommendedName>
</protein>
<feature type="compositionally biased region" description="Polar residues" evidence="1">
    <location>
        <begin position="140"/>
        <end position="149"/>
    </location>
</feature>
<dbReference type="PANTHER" id="PTHR13582:SF0">
    <property type="entry name" value="M-PHASE PHOSPHOPROTEIN 6"/>
    <property type="match status" value="1"/>
</dbReference>
<dbReference type="GO" id="GO:0000460">
    <property type="term" value="P:maturation of 5.8S rRNA"/>
    <property type="evidence" value="ECO:0007669"/>
    <property type="project" value="TreeGrafter"/>
</dbReference>
<gene>
    <name evidence="2" type="ORF">Nepgr_014105</name>
</gene>
<evidence type="ECO:0000313" key="3">
    <source>
        <dbReference type="Proteomes" id="UP001279734"/>
    </source>
</evidence>
<feature type="compositionally biased region" description="Basic and acidic residues" evidence="1">
    <location>
        <begin position="20"/>
        <end position="30"/>
    </location>
</feature>
<feature type="compositionally biased region" description="Polar residues" evidence="1">
    <location>
        <begin position="87"/>
        <end position="97"/>
    </location>
</feature>
<proteinExistence type="predicted"/>
<evidence type="ECO:0000313" key="2">
    <source>
        <dbReference type="EMBL" id="GMH12264.1"/>
    </source>
</evidence>
<feature type="compositionally biased region" description="Basic and acidic residues" evidence="1">
    <location>
        <begin position="124"/>
        <end position="135"/>
    </location>
</feature>
<dbReference type="InterPro" id="IPR019324">
    <property type="entry name" value="MPP6"/>
</dbReference>
<name>A0AAD3SKC0_NEPGR</name>
<accession>A0AAD3SKC0</accession>
<dbReference type="AlphaFoldDB" id="A0AAD3SKC0"/>
<dbReference type="EMBL" id="BSYO01000011">
    <property type="protein sequence ID" value="GMH12264.1"/>
    <property type="molecule type" value="Genomic_DNA"/>
</dbReference>
<dbReference type="Proteomes" id="UP001279734">
    <property type="component" value="Unassembled WGS sequence"/>
</dbReference>
<keyword evidence="3" id="KW-1185">Reference proteome</keyword>
<comment type="caution">
    <text evidence="2">The sequence shown here is derived from an EMBL/GenBank/DDBJ whole genome shotgun (WGS) entry which is preliminary data.</text>
</comment>
<dbReference type="PANTHER" id="PTHR13582">
    <property type="entry name" value="M-PHASE PHOSPHOPROTEIN 6"/>
    <property type="match status" value="1"/>
</dbReference>
<dbReference type="Pfam" id="PF10175">
    <property type="entry name" value="MPP6"/>
    <property type="match status" value="1"/>
</dbReference>
<sequence length="189" mass="21074">MAKRELSSTLRNLKFMQRAAQKEEKPKKDEEQSEPDGNFVSRGTLVKKCMVIMEGDPHPGSIKGRMSFLNFNPAIDKLNGEAASCGSPESSATSSGNLRGKTFDRENRPYQNGPEGGDAGMPHCRTDEEIKRKQPEVGSETRQQNNLWKNVQGDPEPSSNESRSSLKKPKREKLDWNVLRPSKGQSKKG</sequence>
<evidence type="ECO:0008006" key="4">
    <source>
        <dbReference type="Google" id="ProtNLM"/>
    </source>
</evidence>